<organism evidence="1 2">
    <name type="scientific">Lentzea waywayandensis</name>
    <dbReference type="NCBI Taxonomy" id="84724"/>
    <lineage>
        <taxon>Bacteria</taxon>
        <taxon>Bacillati</taxon>
        <taxon>Actinomycetota</taxon>
        <taxon>Actinomycetes</taxon>
        <taxon>Pseudonocardiales</taxon>
        <taxon>Pseudonocardiaceae</taxon>
        <taxon>Lentzea</taxon>
    </lineage>
</organism>
<dbReference type="STRING" id="84724.SAMN04488564_102776"/>
<dbReference type="EMBL" id="FOYL01000002">
    <property type="protein sequence ID" value="SFR05334.1"/>
    <property type="molecule type" value="Genomic_DNA"/>
</dbReference>
<name>A0A1I6DIS3_9PSEU</name>
<reference evidence="2" key="1">
    <citation type="submission" date="2016-10" db="EMBL/GenBank/DDBJ databases">
        <authorList>
            <person name="Varghese N."/>
            <person name="Submissions S."/>
        </authorList>
    </citation>
    <scope>NUCLEOTIDE SEQUENCE [LARGE SCALE GENOMIC DNA]</scope>
    <source>
        <strain evidence="2">DSM 44232</strain>
    </source>
</reference>
<dbReference type="AlphaFoldDB" id="A0A1I6DIS3"/>
<dbReference type="OrthoDB" id="2192472at2"/>
<accession>A0A1I6DIS3</accession>
<keyword evidence="1" id="KW-0032">Aminotransferase</keyword>
<evidence type="ECO:0000313" key="2">
    <source>
        <dbReference type="Proteomes" id="UP000198583"/>
    </source>
</evidence>
<keyword evidence="1" id="KW-0808">Transferase</keyword>
<protein>
    <submittedName>
        <fullName evidence="1">Aspartate aminotransferase</fullName>
    </submittedName>
</protein>
<evidence type="ECO:0000313" key="1">
    <source>
        <dbReference type="EMBL" id="SFR05334.1"/>
    </source>
</evidence>
<dbReference type="RefSeq" id="WP_093589802.1">
    <property type="nucleotide sequence ID" value="NZ_FOYL01000002.1"/>
</dbReference>
<gene>
    <name evidence="1" type="ORF">SAMN04488564_102776</name>
</gene>
<dbReference type="GO" id="GO:0008483">
    <property type="term" value="F:transaminase activity"/>
    <property type="evidence" value="ECO:0007669"/>
    <property type="project" value="UniProtKB-KW"/>
</dbReference>
<proteinExistence type="predicted"/>
<keyword evidence="2" id="KW-1185">Reference proteome</keyword>
<sequence length="62" mass="6874">MPADEHFGGDPEAPRFRVVTSLLYGRTTEQRWEAVRSADSVASPWIAENLGDPGPVFQKVCQ</sequence>
<dbReference type="Proteomes" id="UP000198583">
    <property type="component" value="Unassembled WGS sequence"/>
</dbReference>